<evidence type="ECO:0000256" key="12">
    <source>
        <dbReference type="SAM" id="Phobius"/>
    </source>
</evidence>
<keyword evidence="9 12" id="KW-0472">Membrane</keyword>
<dbReference type="PANTHER" id="PTHR31382">
    <property type="entry name" value="NA(+)/H(+) ANTIPORTER"/>
    <property type="match status" value="1"/>
</dbReference>
<dbReference type="AlphaFoldDB" id="A0A1B9GJE0"/>
<evidence type="ECO:0000256" key="10">
    <source>
        <dbReference type="ARBA" id="ARBA00023201"/>
    </source>
</evidence>
<evidence type="ECO:0000313" key="15">
    <source>
        <dbReference type="Proteomes" id="UP000092666"/>
    </source>
</evidence>
<evidence type="ECO:0000256" key="11">
    <source>
        <dbReference type="SAM" id="MobiDB-lite"/>
    </source>
</evidence>
<dbReference type="Pfam" id="PF00999">
    <property type="entry name" value="Na_H_Exchanger"/>
    <property type="match status" value="1"/>
</dbReference>
<feature type="transmembrane region" description="Helical" evidence="12">
    <location>
        <begin position="12"/>
        <end position="30"/>
    </location>
</feature>
<gene>
    <name evidence="14" type="ORF">I316_07214</name>
</gene>
<feature type="compositionally biased region" description="Polar residues" evidence="11">
    <location>
        <begin position="505"/>
        <end position="515"/>
    </location>
</feature>
<feature type="transmembrane region" description="Helical" evidence="12">
    <location>
        <begin position="39"/>
        <end position="56"/>
    </location>
</feature>
<dbReference type="GO" id="GO:0015385">
    <property type="term" value="F:sodium:proton antiporter activity"/>
    <property type="evidence" value="ECO:0007669"/>
    <property type="project" value="InterPro"/>
</dbReference>
<evidence type="ECO:0000256" key="7">
    <source>
        <dbReference type="ARBA" id="ARBA00023053"/>
    </source>
</evidence>
<keyword evidence="10" id="KW-0739">Sodium transport</keyword>
<evidence type="ECO:0000256" key="9">
    <source>
        <dbReference type="ARBA" id="ARBA00023136"/>
    </source>
</evidence>
<protein>
    <recommendedName>
        <fullName evidence="13">Cation/H+ exchanger transmembrane domain-containing protein</fullName>
    </recommendedName>
</protein>
<feature type="transmembrane region" description="Helical" evidence="12">
    <location>
        <begin position="333"/>
        <end position="353"/>
    </location>
</feature>
<dbReference type="InterPro" id="IPR004712">
    <property type="entry name" value="Na+/H+_antiporter_fungi"/>
</dbReference>
<dbReference type="Proteomes" id="UP000092666">
    <property type="component" value="Unassembled WGS sequence"/>
</dbReference>
<feature type="transmembrane region" description="Helical" evidence="12">
    <location>
        <begin position="406"/>
        <end position="424"/>
    </location>
</feature>
<evidence type="ECO:0000256" key="3">
    <source>
        <dbReference type="ARBA" id="ARBA00022448"/>
    </source>
</evidence>
<dbReference type="GO" id="GO:0036376">
    <property type="term" value="P:sodium ion export across plasma membrane"/>
    <property type="evidence" value="ECO:0007669"/>
    <property type="project" value="InterPro"/>
</dbReference>
<feature type="transmembrane region" description="Helical" evidence="12">
    <location>
        <begin position="253"/>
        <end position="280"/>
    </location>
</feature>
<feature type="region of interest" description="Disordered" evidence="11">
    <location>
        <begin position="441"/>
        <end position="575"/>
    </location>
</feature>
<evidence type="ECO:0000256" key="4">
    <source>
        <dbReference type="ARBA" id="ARBA00022449"/>
    </source>
</evidence>
<name>A0A1B9GJE0_9TREE</name>
<feature type="transmembrane region" description="Helical" evidence="12">
    <location>
        <begin position="101"/>
        <end position="124"/>
    </location>
</feature>
<keyword evidence="4" id="KW-0050">Antiport</keyword>
<keyword evidence="15" id="KW-1185">Reference proteome</keyword>
<reference evidence="14 15" key="1">
    <citation type="submission" date="2013-07" db="EMBL/GenBank/DDBJ databases">
        <title>The Genome Sequence of Cryptococcus heveanensis BCC8398.</title>
        <authorList>
            <consortium name="The Broad Institute Genome Sequencing Platform"/>
            <person name="Cuomo C."/>
            <person name="Litvintseva A."/>
            <person name="Chen Y."/>
            <person name="Heitman J."/>
            <person name="Sun S."/>
            <person name="Springer D."/>
            <person name="Dromer F."/>
            <person name="Young S.K."/>
            <person name="Zeng Q."/>
            <person name="Gargeya S."/>
            <person name="Fitzgerald M."/>
            <person name="Abouelleil A."/>
            <person name="Alvarado L."/>
            <person name="Berlin A.M."/>
            <person name="Chapman S.B."/>
            <person name="Dewar J."/>
            <person name="Goldberg J."/>
            <person name="Griggs A."/>
            <person name="Gujja S."/>
            <person name="Hansen M."/>
            <person name="Howarth C."/>
            <person name="Imamovic A."/>
            <person name="Larimer J."/>
            <person name="McCowan C."/>
            <person name="Murphy C."/>
            <person name="Pearson M."/>
            <person name="Priest M."/>
            <person name="Roberts A."/>
            <person name="Saif S."/>
            <person name="Shea T."/>
            <person name="Sykes S."/>
            <person name="Wortman J."/>
            <person name="Nusbaum C."/>
            <person name="Birren B."/>
        </authorList>
    </citation>
    <scope>NUCLEOTIDE SEQUENCE [LARGE SCALE GENOMIC DNA]</scope>
    <source>
        <strain evidence="14 15">BCC8398</strain>
    </source>
</reference>
<evidence type="ECO:0000256" key="1">
    <source>
        <dbReference type="ARBA" id="ARBA00004141"/>
    </source>
</evidence>
<dbReference type="GO" id="GO:0005886">
    <property type="term" value="C:plasma membrane"/>
    <property type="evidence" value="ECO:0007669"/>
    <property type="project" value="InterPro"/>
</dbReference>
<sequence>MFHLDVTETSKALAVSGGYISLVGLVSYFVKEKLFMSEALIALLIGIITGPIALNWFNPFVWAEDQSALTHQVTRIVIAIQVLFTGISLPAAYLRREWLSLTTLLGPVMTTAWFISSLLVWGLVPGLTFLESLVIGACVTPTDPVLSNAICKGRFAEKHVPLHVRNIIVAEAGANDGLGFPFLFIGLYLILIHEPSHPWHSIGGAVAEWFYNIVLYQVVLACVIGSVIGYIARKALRFAKAKQLIDNESFLSFGVALTFVTLGVVGILGSDDILCCFVVGNSFTWDDWFRLETEDDGFQEVIDQLLNSAVFLYIGAIIPWGDFSMYGMTPWRLVILGILIMLVRRLPWVWVLSRWIPSLRTTRESVFAGFFGPIGVGAVFYVQVALDTLPDDGTRTHLRQTLLPTVYFLVFTSVIVHGITIPLGKGFQRAKTITLTRTSTGTGLFANSNSNTRDDNGKASGTEGNRYVSRLPPPLPVPLPLGVGLDGAKDGKSASAIRFDEPPSTGASGTHTPQLQMEDLSETDRGRDRNDDAIESTGTASDIAAGEKGKGEGEQSATADQSGVRGEYDGPTTTWMEGEDIVIESRDGEYVKVIRPDGTITERNRERASLHRHHH</sequence>
<evidence type="ECO:0000256" key="6">
    <source>
        <dbReference type="ARBA" id="ARBA00022989"/>
    </source>
</evidence>
<proteinExistence type="inferred from homology"/>
<dbReference type="GO" id="GO:0042391">
    <property type="term" value="P:regulation of membrane potential"/>
    <property type="evidence" value="ECO:0007669"/>
    <property type="project" value="InterPro"/>
</dbReference>
<reference evidence="15" key="2">
    <citation type="submission" date="2013-12" db="EMBL/GenBank/DDBJ databases">
        <title>Evolution of pathogenesis and genome organization in the Tremellales.</title>
        <authorList>
            <person name="Cuomo C."/>
            <person name="Litvintseva A."/>
            <person name="Heitman J."/>
            <person name="Chen Y."/>
            <person name="Sun S."/>
            <person name="Springer D."/>
            <person name="Dromer F."/>
            <person name="Young S."/>
            <person name="Zeng Q."/>
            <person name="Chapman S."/>
            <person name="Gujja S."/>
            <person name="Saif S."/>
            <person name="Birren B."/>
        </authorList>
    </citation>
    <scope>NUCLEOTIDE SEQUENCE [LARGE SCALE GENOMIC DNA]</scope>
    <source>
        <strain evidence="15">BCC8398</strain>
    </source>
</reference>
<evidence type="ECO:0000256" key="5">
    <source>
        <dbReference type="ARBA" id="ARBA00022692"/>
    </source>
</evidence>
<organism evidence="14 15">
    <name type="scientific">Kwoniella heveanensis BCC8398</name>
    <dbReference type="NCBI Taxonomy" id="1296120"/>
    <lineage>
        <taxon>Eukaryota</taxon>
        <taxon>Fungi</taxon>
        <taxon>Dikarya</taxon>
        <taxon>Basidiomycota</taxon>
        <taxon>Agaricomycotina</taxon>
        <taxon>Tremellomycetes</taxon>
        <taxon>Tremellales</taxon>
        <taxon>Cryptococcaceae</taxon>
        <taxon>Kwoniella</taxon>
    </lineage>
</organism>
<feature type="transmembrane region" description="Helical" evidence="12">
    <location>
        <begin position="365"/>
        <end position="386"/>
    </location>
</feature>
<keyword evidence="3" id="KW-0813">Transport</keyword>
<feature type="compositionally biased region" description="Basic and acidic residues" evidence="11">
    <location>
        <begin position="522"/>
        <end position="532"/>
    </location>
</feature>
<dbReference type="GO" id="GO:0120029">
    <property type="term" value="P:proton export across plasma membrane"/>
    <property type="evidence" value="ECO:0007669"/>
    <property type="project" value="InterPro"/>
</dbReference>
<dbReference type="InterPro" id="IPR006153">
    <property type="entry name" value="Cation/H_exchanger_TM"/>
</dbReference>
<keyword evidence="8" id="KW-0406">Ion transport</keyword>
<dbReference type="FunFam" id="1.20.1530.20:FF:000015">
    <property type="entry name" value="Na(+)/H(+) antiporter 2"/>
    <property type="match status" value="1"/>
</dbReference>
<evidence type="ECO:0000313" key="14">
    <source>
        <dbReference type="EMBL" id="OCF31083.1"/>
    </source>
</evidence>
<feature type="domain" description="Cation/H+ exchanger transmembrane" evidence="13">
    <location>
        <begin position="25"/>
        <end position="422"/>
    </location>
</feature>
<dbReference type="OrthoDB" id="2190219at2759"/>
<dbReference type="PANTHER" id="PTHR31382:SF1">
    <property type="entry name" value="SODIUM ION_PROTON EXCHANGER (EUROFUNG)"/>
    <property type="match status" value="1"/>
</dbReference>
<evidence type="ECO:0000256" key="2">
    <source>
        <dbReference type="ARBA" id="ARBA00005248"/>
    </source>
</evidence>
<keyword evidence="5 12" id="KW-0812">Transmembrane</keyword>
<accession>A0A1B9GJE0</accession>
<dbReference type="EMBL" id="KI669513">
    <property type="protein sequence ID" value="OCF31083.1"/>
    <property type="molecule type" value="Genomic_DNA"/>
</dbReference>
<comment type="similarity">
    <text evidence="2">Belongs to the fungal Na(+)/H(+) exchanger family.</text>
</comment>
<comment type="subcellular location">
    <subcellularLocation>
        <location evidence="1">Membrane</location>
        <topology evidence="1">Multi-pass membrane protein</topology>
    </subcellularLocation>
</comment>
<dbReference type="STRING" id="1296120.A0A1B9GJE0"/>
<keyword evidence="6 12" id="KW-1133">Transmembrane helix</keyword>
<keyword evidence="7" id="KW-0915">Sodium</keyword>
<feature type="transmembrane region" description="Helical" evidence="12">
    <location>
        <begin position="209"/>
        <end position="232"/>
    </location>
</feature>
<feature type="transmembrane region" description="Helical" evidence="12">
    <location>
        <begin position="76"/>
        <end position="94"/>
    </location>
</feature>
<evidence type="ECO:0000259" key="13">
    <source>
        <dbReference type="Pfam" id="PF00999"/>
    </source>
</evidence>
<evidence type="ECO:0000256" key="8">
    <source>
        <dbReference type="ARBA" id="ARBA00023065"/>
    </source>
</evidence>